<dbReference type="Gene3D" id="1.20.1260.10">
    <property type="match status" value="1"/>
</dbReference>
<dbReference type="RefSeq" id="WP_157424584.1">
    <property type="nucleotide sequence ID" value="NZ_JBHMBL010000004.1"/>
</dbReference>
<comment type="caution">
    <text evidence="3">The sequence shown here is derived from an EMBL/GenBank/DDBJ whole genome shotgun (WGS) entry which is preliminary data.</text>
</comment>
<name>A0ABV5SVY8_9MICO</name>
<keyword evidence="4" id="KW-1185">Reference proteome</keyword>
<dbReference type="InterPro" id="IPR005183">
    <property type="entry name" value="DUF305_CopM-like"/>
</dbReference>
<feature type="signal peptide" evidence="1">
    <location>
        <begin position="1"/>
        <end position="23"/>
    </location>
</feature>
<dbReference type="PANTHER" id="PTHR36933:SF1">
    <property type="entry name" value="SLL0788 PROTEIN"/>
    <property type="match status" value="1"/>
</dbReference>
<accession>A0ABV5SVY8</accession>
<keyword evidence="1" id="KW-0732">Signal</keyword>
<evidence type="ECO:0000313" key="3">
    <source>
        <dbReference type="EMBL" id="MFB9643792.1"/>
    </source>
</evidence>
<dbReference type="PROSITE" id="PS51257">
    <property type="entry name" value="PROKAR_LIPOPROTEIN"/>
    <property type="match status" value="1"/>
</dbReference>
<evidence type="ECO:0000259" key="2">
    <source>
        <dbReference type="Pfam" id="PF03713"/>
    </source>
</evidence>
<proteinExistence type="predicted"/>
<feature type="chain" id="PRO_5047498843" evidence="1">
    <location>
        <begin position="24"/>
        <end position="202"/>
    </location>
</feature>
<dbReference type="PANTHER" id="PTHR36933">
    <property type="entry name" value="SLL0788 PROTEIN"/>
    <property type="match status" value="1"/>
</dbReference>
<sequence length="202" mass="21866">MLAGMHRAVGLMAVVIATSAALAGCTINIDSPDDDRDRRSGMMSDADTAGYDPADLMFARMMIPHHQQAVDMSELAIETSADAEVLALAEQIRDAQTAEIAIMEGWLDDAGVRMPMGDGLDMGDRMGMGGMLSDEEMRALEDASAAEFDQLYLEGMIEHHEGALLMARMILNSDNPDVRALGEAIVESQTAEIELMKQMLDE</sequence>
<dbReference type="Proteomes" id="UP001589667">
    <property type="component" value="Unassembled WGS sequence"/>
</dbReference>
<organism evidence="3 4">
    <name type="scientific">Agromyces lapidis</name>
    <dbReference type="NCBI Taxonomy" id="279574"/>
    <lineage>
        <taxon>Bacteria</taxon>
        <taxon>Bacillati</taxon>
        <taxon>Actinomycetota</taxon>
        <taxon>Actinomycetes</taxon>
        <taxon>Micrococcales</taxon>
        <taxon>Microbacteriaceae</taxon>
        <taxon>Agromyces</taxon>
    </lineage>
</organism>
<evidence type="ECO:0000313" key="4">
    <source>
        <dbReference type="Proteomes" id="UP001589667"/>
    </source>
</evidence>
<evidence type="ECO:0000256" key="1">
    <source>
        <dbReference type="SAM" id="SignalP"/>
    </source>
</evidence>
<feature type="domain" description="DUF305" evidence="2">
    <location>
        <begin position="55"/>
        <end position="200"/>
    </location>
</feature>
<protein>
    <submittedName>
        <fullName evidence="3">DUF305 domain-containing protein</fullName>
    </submittedName>
</protein>
<gene>
    <name evidence="3" type="ORF">ACFFQV_15975</name>
</gene>
<dbReference type="EMBL" id="JBHMBL010000004">
    <property type="protein sequence ID" value="MFB9643792.1"/>
    <property type="molecule type" value="Genomic_DNA"/>
</dbReference>
<reference evidence="3 4" key="1">
    <citation type="submission" date="2024-09" db="EMBL/GenBank/DDBJ databases">
        <authorList>
            <person name="Sun Q."/>
            <person name="Mori K."/>
        </authorList>
    </citation>
    <scope>NUCLEOTIDE SEQUENCE [LARGE SCALE GENOMIC DNA]</scope>
    <source>
        <strain evidence="3 4">JCM 14321</strain>
    </source>
</reference>
<dbReference type="Pfam" id="PF03713">
    <property type="entry name" value="DUF305"/>
    <property type="match status" value="1"/>
</dbReference>
<dbReference type="InterPro" id="IPR012347">
    <property type="entry name" value="Ferritin-like"/>
</dbReference>